<dbReference type="InterPro" id="IPR007168">
    <property type="entry name" value="Phageshock_PspC_N"/>
</dbReference>
<evidence type="ECO:0000313" key="4">
    <source>
        <dbReference type="Proteomes" id="UP000295493"/>
    </source>
</evidence>
<protein>
    <submittedName>
        <fullName evidence="3">Phage shock protein C (PspC) family protein</fullName>
    </submittedName>
</protein>
<accession>A0A4V3BT73</accession>
<name>A0A4V3BT73_9SPHN</name>
<reference evidence="3 4" key="1">
    <citation type="submission" date="2019-03" db="EMBL/GenBank/DDBJ databases">
        <title>Genomic Encyclopedia of Type Strains, Phase IV (KMG-IV): sequencing the most valuable type-strain genomes for metagenomic binning, comparative biology and taxonomic classification.</title>
        <authorList>
            <person name="Goeker M."/>
        </authorList>
    </citation>
    <scope>NUCLEOTIDE SEQUENCE [LARGE SCALE GENOMIC DNA]</scope>
    <source>
        <strain evidence="3 4">DSM 25059</strain>
    </source>
</reference>
<feature type="transmembrane region" description="Helical" evidence="1">
    <location>
        <begin position="47"/>
        <end position="66"/>
    </location>
</feature>
<keyword evidence="1" id="KW-0812">Transmembrane</keyword>
<dbReference type="Proteomes" id="UP000295493">
    <property type="component" value="Unassembled WGS sequence"/>
</dbReference>
<evidence type="ECO:0000259" key="2">
    <source>
        <dbReference type="Pfam" id="PF04024"/>
    </source>
</evidence>
<keyword evidence="1" id="KW-0472">Membrane</keyword>
<proteinExistence type="predicted"/>
<keyword evidence="1" id="KW-1133">Transmembrane helix</keyword>
<dbReference type="EMBL" id="SNWD01000006">
    <property type="protein sequence ID" value="TDN82298.1"/>
    <property type="molecule type" value="Genomic_DNA"/>
</dbReference>
<sequence>MQRVTTSLLRRSDTLLGVCEGIGQEFGFNPNWLRIVLAVSMIWNPEMVLAAYAVMGIAVFAARLVMPPRLTSSAAAEANNASVRCGENDDSTMVAAAAA</sequence>
<evidence type="ECO:0000313" key="3">
    <source>
        <dbReference type="EMBL" id="TDN82298.1"/>
    </source>
</evidence>
<keyword evidence="4" id="KW-1185">Reference proteome</keyword>
<gene>
    <name evidence="3" type="ORF">EV664_106105</name>
</gene>
<feature type="domain" description="Phage shock protein PspC N-terminal" evidence="2">
    <location>
        <begin position="11"/>
        <end position="58"/>
    </location>
</feature>
<comment type="caution">
    <text evidence="3">The sequence shown here is derived from an EMBL/GenBank/DDBJ whole genome shotgun (WGS) entry which is preliminary data.</text>
</comment>
<dbReference type="RefSeq" id="WP_133495676.1">
    <property type="nucleotide sequence ID" value="NZ_BMLU01000006.1"/>
</dbReference>
<dbReference type="AlphaFoldDB" id="A0A4V3BT73"/>
<dbReference type="Pfam" id="PF04024">
    <property type="entry name" value="PspC"/>
    <property type="match status" value="1"/>
</dbReference>
<evidence type="ECO:0000256" key="1">
    <source>
        <dbReference type="SAM" id="Phobius"/>
    </source>
</evidence>
<dbReference type="OrthoDB" id="7581438at2"/>
<organism evidence="3 4">
    <name type="scientific">Stakelama pacifica</name>
    <dbReference type="NCBI Taxonomy" id="517720"/>
    <lineage>
        <taxon>Bacteria</taxon>
        <taxon>Pseudomonadati</taxon>
        <taxon>Pseudomonadota</taxon>
        <taxon>Alphaproteobacteria</taxon>
        <taxon>Sphingomonadales</taxon>
        <taxon>Sphingomonadaceae</taxon>
        <taxon>Stakelama</taxon>
    </lineage>
</organism>